<proteinExistence type="predicted"/>
<dbReference type="EMBL" id="WWCP01000014">
    <property type="protein sequence ID" value="MYM82886.1"/>
    <property type="molecule type" value="Genomic_DNA"/>
</dbReference>
<name>A0A6L8MM10_9BURK</name>
<dbReference type="AlphaFoldDB" id="A0A6L8MM10"/>
<dbReference type="RefSeq" id="WP_161019783.1">
    <property type="nucleotide sequence ID" value="NZ_WWCP01000014.1"/>
</dbReference>
<evidence type="ECO:0000313" key="2">
    <source>
        <dbReference type="EMBL" id="MYM82886.1"/>
    </source>
</evidence>
<evidence type="ECO:0000313" key="3">
    <source>
        <dbReference type="Proteomes" id="UP000474565"/>
    </source>
</evidence>
<feature type="region of interest" description="Disordered" evidence="1">
    <location>
        <begin position="191"/>
        <end position="231"/>
    </location>
</feature>
<reference evidence="2 3" key="1">
    <citation type="submission" date="2019-12" db="EMBL/GenBank/DDBJ databases">
        <title>Novel species isolated from a subtropical stream in China.</title>
        <authorList>
            <person name="Lu H."/>
        </authorList>
    </citation>
    <scope>NUCLEOTIDE SEQUENCE [LARGE SCALE GENOMIC DNA]</scope>
    <source>
        <strain evidence="2 3">FT50W</strain>
    </source>
</reference>
<evidence type="ECO:0000256" key="1">
    <source>
        <dbReference type="SAM" id="MobiDB-lite"/>
    </source>
</evidence>
<gene>
    <name evidence="2" type="ORF">GTP44_13070</name>
</gene>
<feature type="compositionally biased region" description="Pro residues" evidence="1">
    <location>
        <begin position="214"/>
        <end position="225"/>
    </location>
</feature>
<organism evidence="2 3">
    <name type="scientific">Duganella lactea</name>
    <dbReference type="NCBI Taxonomy" id="2692173"/>
    <lineage>
        <taxon>Bacteria</taxon>
        <taxon>Pseudomonadati</taxon>
        <taxon>Pseudomonadota</taxon>
        <taxon>Betaproteobacteria</taxon>
        <taxon>Burkholderiales</taxon>
        <taxon>Oxalobacteraceae</taxon>
        <taxon>Telluria group</taxon>
        <taxon>Duganella</taxon>
    </lineage>
</organism>
<protein>
    <submittedName>
        <fullName evidence="2">DUF3106 domain-containing protein</fullName>
    </submittedName>
</protein>
<dbReference type="Pfam" id="PF11304">
    <property type="entry name" value="DUF3106"/>
    <property type="match status" value="1"/>
</dbReference>
<dbReference type="Proteomes" id="UP000474565">
    <property type="component" value="Unassembled WGS sequence"/>
</dbReference>
<accession>A0A6L8MM10</accession>
<dbReference type="InterPro" id="IPR021455">
    <property type="entry name" value="DUF3106"/>
</dbReference>
<feature type="compositionally biased region" description="Pro residues" evidence="1">
    <location>
        <begin position="191"/>
        <end position="205"/>
    </location>
</feature>
<sequence length="231" mass="25019">MAWSNRAKWGAGAAVVAVAAGGAWIVAQPDAADLMTAPVAAVTGHKTAAPPEKVMWKDLTPAQQQALEPLAAEWNDIEPIRKQKWLGIAKRYARMNPDEQARVQRRMREWVAMSPEERRQIRQNYARAQKLNPAQKAVSWEEYQTLSDEQKKELAAKAATKKQVVNLPTPTQAKMPMPAPVNPAAPVVPPILPPVATPPADPNVPLPNASNVTPVPPTSTPPTPAAPTDVK</sequence>
<comment type="caution">
    <text evidence="2">The sequence shown here is derived from an EMBL/GenBank/DDBJ whole genome shotgun (WGS) entry which is preliminary data.</text>
</comment>